<protein>
    <submittedName>
        <fullName evidence="2">Uncharacterized protein</fullName>
    </submittedName>
</protein>
<organism evidence="2 3">
    <name type="scientific">Zingiber officinale</name>
    <name type="common">Ginger</name>
    <name type="synonym">Amomum zingiber</name>
    <dbReference type="NCBI Taxonomy" id="94328"/>
    <lineage>
        <taxon>Eukaryota</taxon>
        <taxon>Viridiplantae</taxon>
        <taxon>Streptophyta</taxon>
        <taxon>Embryophyta</taxon>
        <taxon>Tracheophyta</taxon>
        <taxon>Spermatophyta</taxon>
        <taxon>Magnoliopsida</taxon>
        <taxon>Liliopsida</taxon>
        <taxon>Zingiberales</taxon>
        <taxon>Zingiberaceae</taxon>
        <taxon>Zingiber</taxon>
    </lineage>
</organism>
<dbReference type="Proteomes" id="UP000734854">
    <property type="component" value="Unassembled WGS sequence"/>
</dbReference>
<evidence type="ECO:0000313" key="2">
    <source>
        <dbReference type="EMBL" id="KAG6526791.1"/>
    </source>
</evidence>
<feature type="region of interest" description="Disordered" evidence="1">
    <location>
        <begin position="401"/>
        <end position="425"/>
    </location>
</feature>
<dbReference type="PANTHER" id="PTHR31722:SF0">
    <property type="entry name" value="OS06G0675200 PROTEIN"/>
    <property type="match status" value="1"/>
</dbReference>
<gene>
    <name evidence="2" type="ORF">ZIOFF_016792</name>
</gene>
<evidence type="ECO:0000256" key="1">
    <source>
        <dbReference type="SAM" id="MobiDB-lite"/>
    </source>
</evidence>
<name>A0A8J5HEU3_ZINOF</name>
<feature type="compositionally biased region" description="Polar residues" evidence="1">
    <location>
        <begin position="412"/>
        <end position="425"/>
    </location>
</feature>
<reference evidence="2 3" key="1">
    <citation type="submission" date="2020-08" db="EMBL/GenBank/DDBJ databases">
        <title>Plant Genome Project.</title>
        <authorList>
            <person name="Zhang R.-G."/>
        </authorList>
    </citation>
    <scope>NUCLEOTIDE SEQUENCE [LARGE SCALE GENOMIC DNA]</scope>
    <source>
        <tissue evidence="2">Rhizome</tissue>
    </source>
</reference>
<evidence type="ECO:0000313" key="3">
    <source>
        <dbReference type="Proteomes" id="UP000734854"/>
    </source>
</evidence>
<dbReference type="AlphaFoldDB" id="A0A8J5HEU3"/>
<dbReference type="OrthoDB" id="689767at2759"/>
<feature type="region of interest" description="Disordered" evidence="1">
    <location>
        <begin position="273"/>
        <end position="317"/>
    </location>
</feature>
<dbReference type="PANTHER" id="PTHR31722">
    <property type="entry name" value="OS06G0675200 PROTEIN"/>
    <property type="match status" value="1"/>
</dbReference>
<feature type="region of interest" description="Disordered" evidence="1">
    <location>
        <begin position="205"/>
        <end position="250"/>
    </location>
</feature>
<feature type="region of interest" description="Disordered" evidence="1">
    <location>
        <begin position="171"/>
        <end position="193"/>
    </location>
</feature>
<keyword evidence="3" id="KW-1185">Reference proteome</keyword>
<accession>A0A8J5HEU3</accession>
<dbReference type="EMBL" id="JACMSC010000004">
    <property type="protein sequence ID" value="KAG6526791.1"/>
    <property type="molecule type" value="Genomic_DNA"/>
</dbReference>
<sequence length="425" mass="46271">MPLSRLLVFLRRRITRRFGLLASPPETLAVGCSTMASTCVNSACPLTDSAFLDFAPSRSAFGWLSPRISFSREDADPSVSADNGELSPELAPDFEFRPEDPVAMLPADELFSDGKLVPLQISAARPHVEEIRSPQAERPRRVADVLGSEFCAQSPKAPRCSSRWRELLGFKKSNSPKPDIEKAGQAAPTRSSHLSTKSLLHLLHRHQKPSAADSSISTPLLHESEAEPVSISTRRSLSSSSSSSGADHDEFPRLSLDFEKRVHDRISLARATTPVRVSRTRGTSLANNHAARTGRSPVRRRGEAAPPSRGVSVDSPRMNASGKVVFQALERSSSSPGCFPAAGVSGHHFRRKPYRAMERSYSANVRIAPVLNVIPVGSLRVCSSKPGSVFGFGQFFSPHKKEKDVSAPRWNPHSSFSRSHTVAKA</sequence>
<comment type="caution">
    <text evidence="2">The sequence shown here is derived from an EMBL/GenBank/DDBJ whole genome shotgun (WGS) entry which is preliminary data.</text>
</comment>
<proteinExistence type="predicted"/>
<feature type="compositionally biased region" description="Low complexity" evidence="1">
    <location>
        <begin position="230"/>
        <end position="244"/>
    </location>
</feature>